<dbReference type="PIRSF" id="PIRSF017388">
    <property type="entry name" value="Esterase_lipase"/>
    <property type="match status" value="1"/>
</dbReference>
<dbReference type="InterPro" id="IPR029058">
    <property type="entry name" value="AB_hydrolase_fold"/>
</dbReference>
<dbReference type="InterPro" id="IPR051044">
    <property type="entry name" value="MAG_DAG_Lipase"/>
</dbReference>
<proteinExistence type="predicted"/>
<evidence type="ECO:0000313" key="2">
    <source>
        <dbReference type="EMBL" id="MED1202683.1"/>
    </source>
</evidence>
<evidence type="ECO:0000313" key="3">
    <source>
        <dbReference type="Proteomes" id="UP001341444"/>
    </source>
</evidence>
<gene>
    <name evidence="2" type="ORF">P4T90_06190</name>
</gene>
<dbReference type="InterPro" id="IPR022742">
    <property type="entry name" value="Hydrolase_4"/>
</dbReference>
<dbReference type="PANTHER" id="PTHR11614">
    <property type="entry name" value="PHOSPHOLIPASE-RELATED"/>
    <property type="match status" value="1"/>
</dbReference>
<dbReference type="SUPFAM" id="SSF53474">
    <property type="entry name" value="alpha/beta-Hydrolases"/>
    <property type="match status" value="1"/>
</dbReference>
<name>A0ABU6ME25_9BACI</name>
<sequence length="232" mass="26515">MNQEVCIIIHGFSGNPWEIKPLANALEQMGYQVITPLLPGHSMNKEKMSKVTALEWIQMIEIVVKKAMAENKKIHLMGFSMGAMIASIIANRQQVSTLVLLSPAVYILTPKLLKLKAERFFQQNRKTFSLSEQSPLNNQSFIRSTPIYNVFQFNKIVRQAKRIFHHISIPICIIHGEKDETVDPRSSELIYSVASSTEKEIHYLPLSKHHICQDCEVQTVIQTVIGFLNKYH</sequence>
<keyword evidence="2" id="KW-0378">Hydrolase</keyword>
<keyword evidence="3" id="KW-1185">Reference proteome</keyword>
<dbReference type="RefSeq" id="WP_066267216.1">
    <property type="nucleotide sequence ID" value="NZ_JARMAB010000007.1"/>
</dbReference>
<comment type="caution">
    <text evidence="2">The sequence shown here is derived from an EMBL/GenBank/DDBJ whole genome shotgun (WGS) entry which is preliminary data.</text>
</comment>
<reference evidence="2 3" key="1">
    <citation type="submission" date="2023-03" db="EMBL/GenBank/DDBJ databases">
        <title>Bacillus Genome Sequencing.</title>
        <authorList>
            <person name="Dunlap C."/>
        </authorList>
    </citation>
    <scope>NUCLEOTIDE SEQUENCE [LARGE SCALE GENOMIC DNA]</scope>
    <source>
        <strain evidence="2 3">B-23453</strain>
    </source>
</reference>
<feature type="domain" description="Serine aminopeptidase S33" evidence="1">
    <location>
        <begin position="3"/>
        <end position="215"/>
    </location>
</feature>
<dbReference type="InterPro" id="IPR012354">
    <property type="entry name" value="Esterase_lipase"/>
</dbReference>
<dbReference type="Gene3D" id="3.40.50.1820">
    <property type="entry name" value="alpha/beta hydrolase"/>
    <property type="match status" value="1"/>
</dbReference>
<dbReference type="Proteomes" id="UP001341444">
    <property type="component" value="Unassembled WGS sequence"/>
</dbReference>
<dbReference type="EMBL" id="JARMAB010000007">
    <property type="protein sequence ID" value="MED1202683.1"/>
    <property type="molecule type" value="Genomic_DNA"/>
</dbReference>
<organism evidence="2 3">
    <name type="scientific">Heyndrickxia acidicola</name>
    <dbReference type="NCBI Taxonomy" id="209389"/>
    <lineage>
        <taxon>Bacteria</taxon>
        <taxon>Bacillati</taxon>
        <taxon>Bacillota</taxon>
        <taxon>Bacilli</taxon>
        <taxon>Bacillales</taxon>
        <taxon>Bacillaceae</taxon>
        <taxon>Heyndrickxia</taxon>
    </lineage>
</organism>
<evidence type="ECO:0000259" key="1">
    <source>
        <dbReference type="Pfam" id="PF12146"/>
    </source>
</evidence>
<dbReference type="GO" id="GO:0016787">
    <property type="term" value="F:hydrolase activity"/>
    <property type="evidence" value="ECO:0007669"/>
    <property type="project" value="UniProtKB-KW"/>
</dbReference>
<protein>
    <submittedName>
        <fullName evidence="2">Alpha/beta fold hydrolase</fullName>
    </submittedName>
</protein>
<accession>A0ABU6ME25</accession>
<dbReference type="Pfam" id="PF12146">
    <property type="entry name" value="Hydrolase_4"/>
    <property type="match status" value="1"/>
</dbReference>